<evidence type="ECO:0000313" key="3">
    <source>
        <dbReference type="EMBL" id="MCP2346265.1"/>
    </source>
</evidence>
<protein>
    <recommendedName>
        <fullName evidence="5">DUF3040 domain-containing protein</fullName>
    </recommendedName>
</protein>
<sequence length="267" mass="27771">MSSREPHDDDRGDEPVGFGDLEAELFALGESLDVPAPPPADVAAAVRARLADSPASPVTRPLRRRRGRRWAVVAAVVLAVAALTAATPQGRAAVAQILRYAGIELRLGATPATGAPTPTPATGAPTTTSLPGEHAVTLAQARAMVRFPVRTPAALGAPDTVTVADGGRVVSMLWPGGLRLDQFDGTISPYLWKQLGPPFPEEVHAAGVDALWIGGAHPLGYIKREDGTSVPLRQAAPTLIWESGGVGHRLEGAGDKNRAARIAASLR</sequence>
<keyword evidence="2" id="KW-0472">Membrane</keyword>
<feature type="compositionally biased region" description="Low complexity" evidence="1">
    <location>
        <begin position="110"/>
        <end position="128"/>
    </location>
</feature>
<evidence type="ECO:0000256" key="2">
    <source>
        <dbReference type="SAM" id="Phobius"/>
    </source>
</evidence>
<evidence type="ECO:0008006" key="5">
    <source>
        <dbReference type="Google" id="ProtNLM"/>
    </source>
</evidence>
<reference evidence="3 4" key="1">
    <citation type="submission" date="2022-06" db="EMBL/GenBank/DDBJ databases">
        <title>Sequencing the genomes of 1000 actinobacteria strains.</title>
        <authorList>
            <person name="Klenk H.-P."/>
        </authorList>
    </citation>
    <scope>NUCLEOTIDE SEQUENCE [LARGE SCALE GENOMIC DNA]</scope>
    <source>
        <strain evidence="3 4">DSM 44170</strain>
    </source>
</reference>
<gene>
    <name evidence="3" type="ORF">HD595_002387</name>
</gene>
<comment type="caution">
    <text evidence="3">The sequence shown here is derived from an EMBL/GenBank/DDBJ whole genome shotgun (WGS) entry which is preliminary data.</text>
</comment>
<dbReference type="RefSeq" id="WP_253768443.1">
    <property type="nucleotide sequence ID" value="NZ_BAAAVE010000009.1"/>
</dbReference>
<keyword evidence="2" id="KW-1133">Transmembrane helix</keyword>
<keyword evidence="4" id="KW-1185">Reference proteome</keyword>
<dbReference type="EMBL" id="JAMZEC010000001">
    <property type="protein sequence ID" value="MCP2346265.1"/>
    <property type="molecule type" value="Genomic_DNA"/>
</dbReference>
<evidence type="ECO:0000313" key="4">
    <source>
        <dbReference type="Proteomes" id="UP001320766"/>
    </source>
</evidence>
<organism evidence="3 4">
    <name type="scientific">Nonomuraea roseoviolacea subsp. carminata</name>
    <dbReference type="NCBI Taxonomy" id="160689"/>
    <lineage>
        <taxon>Bacteria</taxon>
        <taxon>Bacillati</taxon>
        <taxon>Actinomycetota</taxon>
        <taxon>Actinomycetes</taxon>
        <taxon>Streptosporangiales</taxon>
        <taxon>Streptosporangiaceae</taxon>
        <taxon>Nonomuraea</taxon>
    </lineage>
</organism>
<keyword evidence="2" id="KW-0812">Transmembrane</keyword>
<dbReference type="Proteomes" id="UP001320766">
    <property type="component" value="Unassembled WGS sequence"/>
</dbReference>
<name>A0ABT1JX26_9ACTN</name>
<feature type="transmembrane region" description="Helical" evidence="2">
    <location>
        <begin position="70"/>
        <end position="87"/>
    </location>
</feature>
<evidence type="ECO:0000256" key="1">
    <source>
        <dbReference type="SAM" id="MobiDB-lite"/>
    </source>
</evidence>
<feature type="region of interest" description="Disordered" evidence="1">
    <location>
        <begin position="110"/>
        <end position="130"/>
    </location>
</feature>
<proteinExistence type="predicted"/>
<accession>A0ABT1JX26</accession>